<gene>
    <name evidence="3" type="ORF">Mal15_63570</name>
</gene>
<accession>A0A5B9MQ19</accession>
<dbReference type="KEGG" id="smam:Mal15_63570"/>
<dbReference type="RefSeq" id="WP_147871234.1">
    <property type="nucleotide sequence ID" value="NZ_CP036264.1"/>
</dbReference>
<dbReference type="AlphaFoldDB" id="A0A5B9MQ19"/>
<dbReference type="Proteomes" id="UP000321353">
    <property type="component" value="Chromosome"/>
</dbReference>
<keyword evidence="4" id="KW-1185">Reference proteome</keyword>
<sequence precursor="true">MRSIRLVITLMIVCPSGFLCSSARAQADPQKFAEYQARMQQRRADALEMRRQQRLAPQAPTTNRFRPALDGYVPQPALRGYVPRPALRGYAPRPALRGYAPRPALYGWAPQPALRGYVPRPALRGYAPQPALRGYSPQPALRRYTPKPALSPN</sequence>
<feature type="chain" id="PRO_5023019089" evidence="2">
    <location>
        <begin position="26"/>
        <end position="153"/>
    </location>
</feature>
<protein>
    <submittedName>
        <fullName evidence="3">Uncharacterized protein</fullName>
    </submittedName>
</protein>
<evidence type="ECO:0000256" key="2">
    <source>
        <dbReference type="SAM" id="SignalP"/>
    </source>
</evidence>
<keyword evidence="2" id="KW-0732">Signal</keyword>
<reference evidence="3 4" key="1">
    <citation type="submission" date="2019-02" db="EMBL/GenBank/DDBJ databases">
        <title>Planctomycetal bacteria perform biofilm scaping via a novel small molecule.</title>
        <authorList>
            <person name="Jeske O."/>
            <person name="Boedeker C."/>
            <person name="Wiegand S."/>
            <person name="Breitling P."/>
            <person name="Kallscheuer N."/>
            <person name="Jogler M."/>
            <person name="Rohde M."/>
            <person name="Petersen J."/>
            <person name="Medema M.H."/>
            <person name="Surup F."/>
            <person name="Jogler C."/>
        </authorList>
    </citation>
    <scope>NUCLEOTIDE SEQUENCE [LARGE SCALE GENOMIC DNA]</scope>
    <source>
        <strain evidence="3 4">Mal15</strain>
    </source>
</reference>
<evidence type="ECO:0000313" key="4">
    <source>
        <dbReference type="Proteomes" id="UP000321353"/>
    </source>
</evidence>
<organism evidence="3 4">
    <name type="scientific">Stieleria maiorica</name>
    <dbReference type="NCBI Taxonomy" id="2795974"/>
    <lineage>
        <taxon>Bacteria</taxon>
        <taxon>Pseudomonadati</taxon>
        <taxon>Planctomycetota</taxon>
        <taxon>Planctomycetia</taxon>
        <taxon>Pirellulales</taxon>
        <taxon>Pirellulaceae</taxon>
        <taxon>Stieleria</taxon>
    </lineage>
</organism>
<feature type="region of interest" description="Disordered" evidence="1">
    <location>
        <begin position="127"/>
        <end position="153"/>
    </location>
</feature>
<evidence type="ECO:0000256" key="1">
    <source>
        <dbReference type="SAM" id="MobiDB-lite"/>
    </source>
</evidence>
<name>A0A5B9MQ19_9BACT</name>
<dbReference type="EMBL" id="CP036264">
    <property type="protein sequence ID" value="QEG02271.1"/>
    <property type="molecule type" value="Genomic_DNA"/>
</dbReference>
<feature type="region of interest" description="Disordered" evidence="1">
    <location>
        <begin position="52"/>
        <end position="71"/>
    </location>
</feature>
<proteinExistence type="predicted"/>
<feature type="signal peptide" evidence="2">
    <location>
        <begin position="1"/>
        <end position="25"/>
    </location>
</feature>
<evidence type="ECO:0000313" key="3">
    <source>
        <dbReference type="EMBL" id="QEG02271.1"/>
    </source>
</evidence>